<comment type="similarity">
    <text evidence="2 12">Belongs to the peptidase M48B family.</text>
</comment>
<keyword evidence="4 12" id="KW-0645">Protease</keyword>
<feature type="transmembrane region" description="Helical" evidence="12">
    <location>
        <begin position="39"/>
        <end position="60"/>
    </location>
</feature>
<evidence type="ECO:0000259" key="13">
    <source>
        <dbReference type="Pfam" id="PF01435"/>
    </source>
</evidence>
<sequence length="299" mass="32714">MYSDITSNKRKTWVLVTLFSFFTILIVGISGMSAGMEPVPALILGASFSIVYSTVAFFVADKTVLFTEGASKVTKNEAPEIYRIVENLTIVNGMPMPAIYIINDNAPNAFATGRDPEHASIAMTTGLLRRLEKVELEGVIAHELSHIKNYDIRLMTIVVVLVGLVALIGNIMLRARFIGESRDRNNQATIIFLVAGLILAILSPIIAQIIQLAVSRTREYLADASGALLTRHPEGLASALIKISDYKEPMQKANNATAHLYIANPFGATKHSAGSWYSKMFSTHPPIAERIARLRKMGV</sequence>
<dbReference type="GO" id="GO:0004222">
    <property type="term" value="F:metalloendopeptidase activity"/>
    <property type="evidence" value="ECO:0007669"/>
    <property type="project" value="UniProtKB-UniRule"/>
</dbReference>
<feature type="transmembrane region" description="Helical" evidence="12">
    <location>
        <begin position="154"/>
        <end position="173"/>
    </location>
</feature>
<dbReference type="EMBL" id="PFWT01000021">
    <property type="protein sequence ID" value="PJA45954.1"/>
    <property type="molecule type" value="Genomic_DNA"/>
</dbReference>
<keyword evidence="10 12" id="KW-0482">Metalloprotease</keyword>
<keyword evidence="5 12" id="KW-0812">Transmembrane</keyword>
<evidence type="ECO:0000256" key="1">
    <source>
        <dbReference type="ARBA" id="ARBA00004651"/>
    </source>
</evidence>
<evidence type="ECO:0000256" key="2">
    <source>
        <dbReference type="ARBA" id="ARBA00009779"/>
    </source>
</evidence>
<keyword evidence="6 12" id="KW-0479">Metal-binding</keyword>
<dbReference type="PANTHER" id="PTHR43221:SF1">
    <property type="entry name" value="PROTEASE HTPX"/>
    <property type="match status" value="1"/>
</dbReference>
<dbReference type="Proteomes" id="UP000231263">
    <property type="component" value="Unassembled WGS sequence"/>
</dbReference>
<keyword evidence="11 12" id="KW-0472">Membrane</keyword>
<comment type="cofactor">
    <cofactor evidence="12">
        <name>Zn(2+)</name>
        <dbReference type="ChEBI" id="CHEBI:29105"/>
    </cofactor>
    <text evidence="12">Binds 1 zinc ion per subunit.</text>
</comment>
<keyword evidence="9 12" id="KW-1133">Transmembrane helix</keyword>
<comment type="caution">
    <text evidence="14">The sequence shown here is derived from an EMBL/GenBank/DDBJ whole genome shotgun (WGS) entry which is preliminary data.</text>
</comment>
<evidence type="ECO:0000256" key="5">
    <source>
        <dbReference type="ARBA" id="ARBA00022692"/>
    </source>
</evidence>
<reference evidence="15" key="1">
    <citation type="submission" date="2017-09" db="EMBL/GenBank/DDBJ databases">
        <title>Depth-based differentiation of microbial function through sediment-hosted aquifers and enrichment of novel symbionts in the deep terrestrial subsurface.</title>
        <authorList>
            <person name="Probst A.J."/>
            <person name="Ladd B."/>
            <person name="Jarett J.K."/>
            <person name="Geller-Mcgrath D.E."/>
            <person name="Sieber C.M.K."/>
            <person name="Emerson J.B."/>
            <person name="Anantharaman K."/>
            <person name="Thomas B.C."/>
            <person name="Malmstrom R."/>
            <person name="Stieglmeier M."/>
            <person name="Klingl A."/>
            <person name="Woyke T."/>
            <person name="Ryan C.M."/>
            <person name="Banfield J.F."/>
        </authorList>
    </citation>
    <scope>NUCLEOTIDE SEQUENCE [LARGE SCALE GENOMIC DNA]</scope>
</reference>
<dbReference type="InterPro" id="IPR022919">
    <property type="entry name" value="Pept_M48_protease_HtpX"/>
</dbReference>
<accession>A0A2M7XDL5</accession>
<comment type="subcellular location">
    <subcellularLocation>
        <location evidence="1 12">Cell membrane</location>
        <topology evidence="1 12">Multi-pass membrane protein</topology>
    </subcellularLocation>
</comment>
<keyword evidence="8 12" id="KW-0862">Zinc</keyword>
<dbReference type="HAMAP" id="MF_00188">
    <property type="entry name" value="Pept_M48_protease_HtpX"/>
    <property type="match status" value="1"/>
</dbReference>
<dbReference type="InterPro" id="IPR001915">
    <property type="entry name" value="Peptidase_M48"/>
</dbReference>
<proteinExistence type="inferred from homology"/>
<dbReference type="GO" id="GO:0005886">
    <property type="term" value="C:plasma membrane"/>
    <property type="evidence" value="ECO:0007669"/>
    <property type="project" value="UniProtKB-SubCell"/>
</dbReference>
<organism evidence="14 15">
    <name type="scientific">Candidatus Uhrbacteria bacterium CG_4_9_14_3_um_filter_41_35</name>
    <dbReference type="NCBI Taxonomy" id="1975034"/>
    <lineage>
        <taxon>Bacteria</taxon>
        <taxon>Candidatus Uhriibacteriota</taxon>
    </lineage>
</organism>
<feature type="binding site" evidence="12">
    <location>
        <position position="142"/>
    </location>
    <ligand>
        <name>Zn(2+)</name>
        <dbReference type="ChEBI" id="CHEBI:29105"/>
        <note>catalytic</note>
    </ligand>
</feature>
<feature type="binding site" evidence="12">
    <location>
        <position position="219"/>
    </location>
    <ligand>
        <name>Zn(2+)</name>
        <dbReference type="ChEBI" id="CHEBI:29105"/>
        <note>catalytic</note>
    </ligand>
</feature>
<dbReference type="InterPro" id="IPR050083">
    <property type="entry name" value="HtpX_protease"/>
</dbReference>
<dbReference type="Pfam" id="PF01435">
    <property type="entry name" value="Peptidase_M48"/>
    <property type="match status" value="1"/>
</dbReference>
<feature type="domain" description="Peptidase M48" evidence="13">
    <location>
        <begin position="77"/>
        <end position="297"/>
    </location>
</feature>
<feature type="transmembrane region" description="Helical" evidence="12">
    <location>
        <begin position="188"/>
        <end position="210"/>
    </location>
</feature>
<evidence type="ECO:0000256" key="9">
    <source>
        <dbReference type="ARBA" id="ARBA00022989"/>
    </source>
</evidence>
<evidence type="ECO:0000256" key="6">
    <source>
        <dbReference type="ARBA" id="ARBA00022723"/>
    </source>
</evidence>
<dbReference type="EC" id="3.4.24.-" evidence="12"/>
<name>A0A2M7XDL5_9BACT</name>
<evidence type="ECO:0000313" key="14">
    <source>
        <dbReference type="EMBL" id="PJA45954.1"/>
    </source>
</evidence>
<dbReference type="PANTHER" id="PTHR43221">
    <property type="entry name" value="PROTEASE HTPX"/>
    <property type="match status" value="1"/>
</dbReference>
<evidence type="ECO:0000256" key="10">
    <source>
        <dbReference type="ARBA" id="ARBA00023049"/>
    </source>
</evidence>
<evidence type="ECO:0000256" key="11">
    <source>
        <dbReference type="ARBA" id="ARBA00023136"/>
    </source>
</evidence>
<keyword evidence="3 12" id="KW-1003">Cell membrane</keyword>
<evidence type="ECO:0000256" key="4">
    <source>
        <dbReference type="ARBA" id="ARBA00022670"/>
    </source>
</evidence>
<feature type="active site" evidence="12">
    <location>
        <position position="143"/>
    </location>
</feature>
<evidence type="ECO:0000313" key="15">
    <source>
        <dbReference type="Proteomes" id="UP000231263"/>
    </source>
</evidence>
<dbReference type="CDD" id="cd07340">
    <property type="entry name" value="M48B_Htpx_like"/>
    <property type="match status" value="1"/>
</dbReference>
<evidence type="ECO:0000256" key="12">
    <source>
        <dbReference type="HAMAP-Rule" id="MF_00188"/>
    </source>
</evidence>
<evidence type="ECO:0000256" key="7">
    <source>
        <dbReference type="ARBA" id="ARBA00022801"/>
    </source>
</evidence>
<keyword evidence="7 12" id="KW-0378">Hydrolase</keyword>
<dbReference type="GO" id="GO:0006508">
    <property type="term" value="P:proteolysis"/>
    <property type="evidence" value="ECO:0007669"/>
    <property type="project" value="UniProtKB-KW"/>
</dbReference>
<gene>
    <name evidence="12" type="primary">htpX</name>
    <name evidence="14" type="ORF">CO173_04105</name>
</gene>
<evidence type="ECO:0000256" key="8">
    <source>
        <dbReference type="ARBA" id="ARBA00022833"/>
    </source>
</evidence>
<evidence type="ECO:0000256" key="3">
    <source>
        <dbReference type="ARBA" id="ARBA00022475"/>
    </source>
</evidence>
<dbReference type="AlphaFoldDB" id="A0A2M7XDL5"/>
<dbReference type="Gene3D" id="3.30.2010.10">
    <property type="entry name" value="Metalloproteases ('zincins'), catalytic domain"/>
    <property type="match status" value="1"/>
</dbReference>
<dbReference type="GO" id="GO:0008270">
    <property type="term" value="F:zinc ion binding"/>
    <property type="evidence" value="ECO:0007669"/>
    <property type="project" value="UniProtKB-UniRule"/>
</dbReference>
<feature type="transmembrane region" description="Helical" evidence="12">
    <location>
        <begin position="12"/>
        <end position="33"/>
    </location>
</feature>
<feature type="binding site" evidence="12">
    <location>
        <position position="146"/>
    </location>
    <ligand>
        <name>Zn(2+)</name>
        <dbReference type="ChEBI" id="CHEBI:29105"/>
        <note>catalytic</note>
    </ligand>
</feature>
<protein>
    <recommendedName>
        <fullName evidence="12">Protease HtpX homolog</fullName>
        <ecNumber evidence="12">3.4.24.-</ecNumber>
    </recommendedName>
</protein>